<evidence type="ECO:0000313" key="2">
    <source>
        <dbReference type="Proteomes" id="UP000279307"/>
    </source>
</evidence>
<name>A0A3L8DKU5_OOCBI</name>
<organism evidence="1 2">
    <name type="scientific">Ooceraea biroi</name>
    <name type="common">Clonal raider ant</name>
    <name type="synonym">Cerapachys biroi</name>
    <dbReference type="NCBI Taxonomy" id="2015173"/>
    <lineage>
        <taxon>Eukaryota</taxon>
        <taxon>Metazoa</taxon>
        <taxon>Ecdysozoa</taxon>
        <taxon>Arthropoda</taxon>
        <taxon>Hexapoda</taxon>
        <taxon>Insecta</taxon>
        <taxon>Pterygota</taxon>
        <taxon>Neoptera</taxon>
        <taxon>Endopterygota</taxon>
        <taxon>Hymenoptera</taxon>
        <taxon>Apocrita</taxon>
        <taxon>Aculeata</taxon>
        <taxon>Formicoidea</taxon>
        <taxon>Formicidae</taxon>
        <taxon>Dorylinae</taxon>
        <taxon>Ooceraea</taxon>
    </lineage>
</organism>
<reference evidence="1 2" key="1">
    <citation type="journal article" date="2018" name="Genome Res.">
        <title>The genomic architecture and molecular evolution of ant odorant receptors.</title>
        <authorList>
            <person name="McKenzie S.K."/>
            <person name="Kronauer D.J.C."/>
        </authorList>
    </citation>
    <scope>NUCLEOTIDE SEQUENCE [LARGE SCALE GENOMIC DNA]</scope>
    <source>
        <strain evidence="1">Clonal line C1</strain>
    </source>
</reference>
<comment type="caution">
    <text evidence="1">The sequence shown here is derived from an EMBL/GenBank/DDBJ whole genome shotgun (WGS) entry which is preliminary data.</text>
</comment>
<proteinExistence type="predicted"/>
<protein>
    <submittedName>
        <fullName evidence="1">Uncharacterized protein</fullName>
    </submittedName>
</protein>
<dbReference type="AlphaFoldDB" id="A0A3L8DKU5"/>
<dbReference type="Proteomes" id="UP000279307">
    <property type="component" value="Chromosome 7"/>
</dbReference>
<feature type="non-terminal residue" evidence="1">
    <location>
        <position position="1"/>
    </location>
</feature>
<gene>
    <name evidence="1" type="ORF">DMN91_007437</name>
</gene>
<dbReference type="EMBL" id="QOIP01000007">
    <property type="protein sequence ID" value="RLU20823.1"/>
    <property type="molecule type" value="Genomic_DNA"/>
</dbReference>
<sequence>QKMIIKTMYRNPELILNVVKLVVLISSLQ</sequence>
<evidence type="ECO:0000313" key="1">
    <source>
        <dbReference type="EMBL" id="RLU20823.1"/>
    </source>
</evidence>
<accession>A0A3L8DKU5</accession>